<dbReference type="Pfam" id="PF11720">
    <property type="entry name" value="Inhibitor_I78"/>
    <property type="match status" value="1"/>
</dbReference>
<dbReference type="AlphaFoldDB" id="A0A3M2VPN1"/>
<sequence length="70" mass="7645">MLKMTNEVIAQTLQYLVGSRYVPAVKAYISEVTGLQKVIGPGDITTKEFNPMRLHVNVDEAGLISGFSFG</sequence>
<dbReference type="EMBL" id="RBNR01000265">
    <property type="protein sequence ID" value="RML41224.1"/>
    <property type="molecule type" value="Genomic_DNA"/>
</dbReference>
<name>A0A3M2VPN1_PSESI</name>
<protein>
    <recommendedName>
        <fullName evidence="3">Peptidase inhibitor I78 family protein</fullName>
    </recommendedName>
</protein>
<proteinExistence type="predicted"/>
<dbReference type="Proteomes" id="UP000280292">
    <property type="component" value="Unassembled WGS sequence"/>
</dbReference>
<evidence type="ECO:0008006" key="3">
    <source>
        <dbReference type="Google" id="ProtNLM"/>
    </source>
</evidence>
<gene>
    <name evidence="1" type="ORF">ALQ95_00080</name>
</gene>
<reference evidence="1 2" key="1">
    <citation type="submission" date="2018-08" db="EMBL/GenBank/DDBJ databases">
        <title>Recombination of ecologically and evolutionarily significant loci maintains genetic cohesion in the Pseudomonas syringae species complex.</title>
        <authorList>
            <person name="Dillon M."/>
            <person name="Thakur S."/>
            <person name="Almeida R.N.D."/>
            <person name="Weir B.S."/>
            <person name="Guttman D.S."/>
        </authorList>
    </citation>
    <scope>NUCLEOTIDE SEQUENCE [LARGE SCALE GENOMIC DNA]</scope>
    <source>
        <strain evidence="1 2">ICMP 3883</strain>
    </source>
</reference>
<organism evidence="1 2">
    <name type="scientific">Pseudomonas syringae pv. ribicola</name>
    <dbReference type="NCBI Taxonomy" id="55398"/>
    <lineage>
        <taxon>Bacteria</taxon>
        <taxon>Pseudomonadati</taxon>
        <taxon>Pseudomonadota</taxon>
        <taxon>Gammaproteobacteria</taxon>
        <taxon>Pseudomonadales</taxon>
        <taxon>Pseudomonadaceae</taxon>
        <taxon>Pseudomonas</taxon>
    </lineage>
</organism>
<dbReference type="InterPro" id="IPR021719">
    <property type="entry name" value="Prot_inh_I78"/>
</dbReference>
<evidence type="ECO:0000313" key="2">
    <source>
        <dbReference type="Proteomes" id="UP000280292"/>
    </source>
</evidence>
<dbReference type="Gene3D" id="3.30.10.10">
    <property type="entry name" value="Trypsin Inhibitor V, subunit A"/>
    <property type="match status" value="1"/>
</dbReference>
<evidence type="ECO:0000313" key="1">
    <source>
        <dbReference type="EMBL" id="RML41224.1"/>
    </source>
</evidence>
<accession>A0A3M2VPN1</accession>
<comment type="caution">
    <text evidence="1">The sequence shown here is derived from an EMBL/GenBank/DDBJ whole genome shotgun (WGS) entry which is preliminary data.</text>
</comment>